<evidence type="ECO:0000313" key="1">
    <source>
        <dbReference type="EMBL" id="QHB80466.1"/>
    </source>
</evidence>
<organism evidence="1 2">
    <name type="scientific">Sphingomonas phage vB_StuS_MMDA13</name>
    <dbReference type="NCBI Taxonomy" id="2686378"/>
    <lineage>
        <taxon>Viruses</taxon>
        <taxon>Duplodnaviria</taxon>
        <taxon>Heunggongvirae</taxon>
        <taxon>Uroviricota</taxon>
        <taxon>Caudoviricetes</taxon>
        <taxon>Queuovirinae</taxon>
        <taxon>Torvergatavirus</taxon>
        <taxon>Torvergatavirus MMDA13</taxon>
    </lineage>
</organism>
<reference evidence="1 2" key="1">
    <citation type="journal article" date="2020" name="Viruses">
        <title>Characterization of vB_StuS_MMDA13, a Newly Discovered Bacteriophage Infecting the Agar-Degrading Species Sphingomonas turrisvirgatae.</title>
        <authorList>
            <person name="Marmo P."/>
            <person name="Thaller M.C."/>
            <person name="Di Lallo G."/>
            <person name="Henrici De Angelis L."/>
            <person name="Poerio N."/>
            <person name="De Santis F."/>
            <person name="Fraziano M."/>
            <person name="Migliore L."/>
            <person name="D'Andrea M.M."/>
        </authorList>
    </citation>
    <scope>NUCLEOTIDE SEQUENCE [LARGE SCALE GENOMIC DNA]</scope>
</reference>
<keyword evidence="2" id="KW-1185">Reference proteome</keyword>
<protein>
    <submittedName>
        <fullName evidence="1">Putative archeosine synthase QueF-like protein</fullName>
    </submittedName>
</protein>
<sequence length="98" mass="11512">MAVRDVCVRHWLPIITFCPVNHLPDLIYVEVAFTDNTLDDQCPVHELYGIRKRIRKVAQFKKKFMEDIAMDLFREFPNCASVKVTLAFGRHEVTLFED</sequence>
<dbReference type="Proteomes" id="UP000515820">
    <property type="component" value="Segment"/>
</dbReference>
<proteinExistence type="predicted"/>
<name>A0A7G3PKF0_9CAUD</name>
<dbReference type="EMBL" id="MN820898">
    <property type="protein sequence ID" value="QHB80466.1"/>
    <property type="molecule type" value="Genomic_DNA"/>
</dbReference>
<accession>A0A7G3PKF0</accession>
<evidence type="ECO:0000313" key="2">
    <source>
        <dbReference type="Proteomes" id="UP000515820"/>
    </source>
</evidence>
<gene>
    <name evidence="1" type="ORF">MMDA13_gp33</name>
</gene>